<protein>
    <submittedName>
        <fullName evidence="1">Uncharacterized protein</fullName>
    </submittedName>
</protein>
<evidence type="ECO:0000313" key="1">
    <source>
        <dbReference type="EMBL" id="ORZ29321.1"/>
    </source>
</evidence>
<dbReference type="AlphaFoldDB" id="A0A1Y2H5P7"/>
<organism evidence="1 2">
    <name type="scientific">Catenaria anguillulae PL171</name>
    <dbReference type="NCBI Taxonomy" id="765915"/>
    <lineage>
        <taxon>Eukaryota</taxon>
        <taxon>Fungi</taxon>
        <taxon>Fungi incertae sedis</taxon>
        <taxon>Blastocladiomycota</taxon>
        <taxon>Blastocladiomycetes</taxon>
        <taxon>Blastocladiales</taxon>
        <taxon>Catenariaceae</taxon>
        <taxon>Catenaria</taxon>
    </lineage>
</organism>
<keyword evidence="2" id="KW-1185">Reference proteome</keyword>
<evidence type="ECO:0000313" key="2">
    <source>
        <dbReference type="Proteomes" id="UP000193411"/>
    </source>
</evidence>
<name>A0A1Y2H5P7_9FUNG</name>
<dbReference type="Proteomes" id="UP000193411">
    <property type="component" value="Unassembled WGS sequence"/>
</dbReference>
<comment type="caution">
    <text evidence="1">The sequence shown here is derived from an EMBL/GenBank/DDBJ whole genome shotgun (WGS) entry which is preliminary data.</text>
</comment>
<reference evidence="1 2" key="1">
    <citation type="submission" date="2016-07" db="EMBL/GenBank/DDBJ databases">
        <title>Pervasive Adenine N6-methylation of Active Genes in Fungi.</title>
        <authorList>
            <consortium name="DOE Joint Genome Institute"/>
            <person name="Mondo S.J."/>
            <person name="Dannebaum R.O."/>
            <person name="Kuo R.C."/>
            <person name="Labutti K."/>
            <person name="Haridas S."/>
            <person name="Kuo A."/>
            <person name="Salamov A."/>
            <person name="Ahrendt S.R."/>
            <person name="Lipzen A."/>
            <person name="Sullivan W."/>
            <person name="Andreopoulos W.B."/>
            <person name="Clum A."/>
            <person name="Lindquist E."/>
            <person name="Daum C."/>
            <person name="Ramamoorthy G.K."/>
            <person name="Gryganskyi A."/>
            <person name="Culley D."/>
            <person name="Magnuson J.K."/>
            <person name="James T.Y."/>
            <person name="O'Malley M.A."/>
            <person name="Stajich J.E."/>
            <person name="Spatafora J.W."/>
            <person name="Visel A."/>
            <person name="Grigoriev I.V."/>
        </authorList>
    </citation>
    <scope>NUCLEOTIDE SEQUENCE [LARGE SCALE GENOMIC DNA]</scope>
    <source>
        <strain evidence="1 2">PL171</strain>
    </source>
</reference>
<gene>
    <name evidence="1" type="ORF">BCR44DRAFT_239782</name>
</gene>
<proteinExistence type="predicted"/>
<accession>A0A1Y2H5P7</accession>
<dbReference type="EMBL" id="MCFL01000230">
    <property type="protein sequence ID" value="ORZ29321.1"/>
    <property type="molecule type" value="Genomic_DNA"/>
</dbReference>
<sequence length="225" mass="25534">MLLMHATWHFKAGPALKYHIWVWTDWTMAADSLWRRRPIWILIHRKTNLLYSTWPAKMQNWRCWTLLLSLWVAAARLERVGGSSGCVHTPHDSVRVVAIWQCIYTFPCVHTCACQATTCFSVPTIRVFGLCLGKRLDLARPFLFTHCSRFSSGPRHIVDVVVRNGATASCLSCIVCLVIPPARFVAACRRACQSWARAGERMCIPGRPVSEGRFTPHGMPVAWNT</sequence>